<feature type="signal peptide" evidence="1">
    <location>
        <begin position="1"/>
        <end position="28"/>
    </location>
</feature>
<proteinExistence type="predicted"/>
<keyword evidence="1" id="KW-0732">Signal</keyword>
<protein>
    <recommendedName>
        <fullName evidence="4">Autotransporter domain-containing protein</fullName>
    </recommendedName>
</protein>
<gene>
    <name evidence="2" type="ORF">PDESU_02416</name>
</gene>
<dbReference type="EMBL" id="CAAHFG010000001">
    <property type="protein sequence ID" value="VGO13859.1"/>
    <property type="molecule type" value="Genomic_DNA"/>
</dbReference>
<evidence type="ECO:0008006" key="4">
    <source>
        <dbReference type="Google" id="ProtNLM"/>
    </source>
</evidence>
<evidence type="ECO:0000256" key="1">
    <source>
        <dbReference type="SAM" id="SignalP"/>
    </source>
</evidence>
<evidence type="ECO:0000313" key="3">
    <source>
        <dbReference type="Proteomes" id="UP000366872"/>
    </source>
</evidence>
<evidence type="ECO:0000313" key="2">
    <source>
        <dbReference type="EMBL" id="VGO13859.1"/>
    </source>
</evidence>
<name>A0A6C2U244_PONDE</name>
<keyword evidence="3" id="KW-1185">Reference proteome</keyword>
<reference evidence="2 3" key="1">
    <citation type="submission" date="2019-04" db="EMBL/GenBank/DDBJ databases">
        <authorList>
            <person name="Van Vliet M D."/>
        </authorList>
    </citation>
    <scope>NUCLEOTIDE SEQUENCE [LARGE SCALE GENOMIC DNA]</scope>
    <source>
        <strain evidence="2 3">F1</strain>
    </source>
</reference>
<dbReference type="AlphaFoldDB" id="A0A6C2U244"/>
<dbReference type="Proteomes" id="UP000366872">
    <property type="component" value="Unassembled WGS sequence"/>
</dbReference>
<organism evidence="2 3">
    <name type="scientific">Pontiella desulfatans</name>
    <dbReference type="NCBI Taxonomy" id="2750659"/>
    <lineage>
        <taxon>Bacteria</taxon>
        <taxon>Pseudomonadati</taxon>
        <taxon>Kiritimatiellota</taxon>
        <taxon>Kiritimatiellia</taxon>
        <taxon>Kiritimatiellales</taxon>
        <taxon>Pontiellaceae</taxon>
        <taxon>Pontiella</taxon>
    </lineage>
</organism>
<feature type="chain" id="PRO_5025482461" description="Autotransporter domain-containing protein" evidence="1">
    <location>
        <begin position="29"/>
        <end position="917"/>
    </location>
</feature>
<accession>A0A6C2U244</accession>
<dbReference type="RefSeq" id="WP_136079396.1">
    <property type="nucleotide sequence ID" value="NZ_CAAHFG010000001.1"/>
</dbReference>
<sequence length="917" mass="95683">MNKLRELKHILRTGAWSTVLAFGLTAHAIDVYQTSSMGVNKHWNMTNYWDNAETPSSGNDYFNATGGDTRTPVNGVEPSPIFLGDSLTMTNGSRLQLKHSGAATVNLILQDGSRINNGGGSGQLDGTLTGSGDINIDTTSNNNRPITIGSLLKSDNTFSEFEITGSYANNVTFTNAANTFTGVFTVVNGGFLKGAGLGQASGFSIGSNSGLDFDADFVNTNADITITPGGLFILDQDVEVYSASIWGIVLTNGTYTGAQLKADGTFGLAFAGSSDTSTLKVHYTPPVIVGDTIYQTGTMGVSDDWNSSNKWDNGLAPIFSNDYVNAGTGWDTRTPASGSETFGGNSLTMTNGALLAIKNNGPWTVNNLNIWAGSGIRLAGGYGSSLGGSLNLLGTGSIDFNAGSFGRICTISSLISADATVSNIVVSIGETVPTNTAHATQAGFIVNSVLNEFDGRWMVESGLLKGENFGTGSFLVTDFGYLDFDADYSNTGAELTIEANPTNSTQSGMILLDQNVIVGSATIWGESLADGLYFGVDLKAHPVYGGAFDPASSDGAYLLVGSTATAPVTQILDIGSGDAEGWLNTNVWSDSLAPSPDKDYINNTSGMATRPPQSSVESSPVFLGRSLTIADGAKFTTKFSGTATVSNFNMFAGCALTLVSGTALDGNLNLKGSGAINLTASGNSRKLTVESLVTAGKDIDSMVLTVATGWDTNTVENTGFTFNNTNNTFTGVWDVEQGMLRGGGLGQSSFVIGEEGYLYLDTDFYNTNGTLTIEANPTNSAVGGLIRLALGKSMTVAAATLWGVELADGTYTAAELMAHPTYGAAIHSLSTGSLTVQSPAKIVPEIDYVEFGMSGSDLLIGWVATNYATYTVQADADLVNPPEWDITVTNITGVDGQIIITNDTSVVPSLFYRVIGN</sequence>